<dbReference type="ExpressionAtlas" id="A0A2K3D335">
    <property type="expression patterns" value="differential"/>
</dbReference>
<dbReference type="EMBL" id="CM008973">
    <property type="protein sequence ID" value="PNW74946.1"/>
    <property type="molecule type" value="Genomic_DNA"/>
</dbReference>
<feature type="compositionally biased region" description="Polar residues" evidence="1">
    <location>
        <begin position="113"/>
        <end position="122"/>
    </location>
</feature>
<evidence type="ECO:0000256" key="1">
    <source>
        <dbReference type="SAM" id="MobiDB-lite"/>
    </source>
</evidence>
<dbReference type="KEGG" id="cre:CHLRE_12g503200v5"/>
<accession>A0A2K3D335</accession>
<dbReference type="GeneID" id="5716423"/>
<feature type="compositionally biased region" description="Polar residues" evidence="1">
    <location>
        <begin position="95"/>
        <end position="107"/>
    </location>
</feature>
<protein>
    <submittedName>
        <fullName evidence="2">Uncharacterized protein</fullName>
    </submittedName>
</protein>
<dbReference type="Proteomes" id="UP000006906">
    <property type="component" value="Chromosome 12"/>
</dbReference>
<sequence>MANQSKMLPPYAERKLRALQRFALSNAALSEVPATLRLDVSIMRAVLERSKARIVARYRTALRAVKEPQELASCEACVTSSTLGMPGISGMTAPGASTPSDCGSGASSPAALSRSNTSNSLKAGSMGGASVDEQTLAAEANEAAVNETTACCPEPTTEAIEAAVIVETTAACCPEPAAEAIEAAVIVETTAACCPEPAAEVTEAAAIETTAACCPAPAAEAIEAVVNMTTAACCPEPAAEVTEAAVIETTAACCPAPAAEAIEAVVNMTTTACCPEPAAEVTEAAVIETTATCCPAPAAEAIEAAVIETIACCPEPAAEAIETVIETTAACCPEPAAEVTGAAVIETTAACCPEPAAEAIEAINEPAAAETKTEIASALSKEAVPAPAPVAEPTSGPAVYITSAVEGPCPASAPATPRPPVPRSHLTAAFQALAAIAAATRPESAALPVRPYNPTAEAPGFNIKHTVLNYQWHRCEAPGAPIQLVGGCHYAASGSTIVRQQLESLRADHPSSKGMPAPQRQQQGQDQQEATGVKVGAVEKASHMETVPKWRH</sequence>
<name>A0A2K3D335_CHLRE</name>
<dbReference type="Gramene" id="PNW74946">
    <property type="protein sequence ID" value="PNW74946"/>
    <property type="gene ID" value="CHLRE_12g503200v5"/>
</dbReference>
<dbReference type="OrthoDB" id="562137at2759"/>
<dbReference type="PANTHER" id="PTHR48138:SF2">
    <property type="entry name" value="KERATINOCYTE PROLINE-RICH PROTEIN"/>
    <property type="match status" value="1"/>
</dbReference>
<feature type="region of interest" description="Disordered" evidence="1">
    <location>
        <begin position="507"/>
        <end position="533"/>
    </location>
</feature>
<dbReference type="InParanoid" id="A0A2K3D335"/>
<keyword evidence="3" id="KW-1185">Reference proteome</keyword>
<reference evidence="2 3" key="1">
    <citation type="journal article" date="2007" name="Science">
        <title>The Chlamydomonas genome reveals the evolution of key animal and plant functions.</title>
        <authorList>
            <person name="Merchant S.S."/>
            <person name="Prochnik S.E."/>
            <person name="Vallon O."/>
            <person name="Harris E.H."/>
            <person name="Karpowicz S.J."/>
            <person name="Witman G.B."/>
            <person name="Terry A."/>
            <person name="Salamov A."/>
            <person name="Fritz-Laylin L.K."/>
            <person name="Marechal-Drouard L."/>
            <person name="Marshall W.F."/>
            <person name="Qu L.H."/>
            <person name="Nelson D.R."/>
            <person name="Sanderfoot A.A."/>
            <person name="Spalding M.H."/>
            <person name="Kapitonov V.V."/>
            <person name="Ren Q."/>
            <person name="Ferris P."/>
            <person name="Lindquist E."/>
            <person name="Shapiro H."/>
            <person name="Lucas S.M."/>
            <person name="Grimwood J."/>
            <person name="Schmutz J."/>
            <person name="Cardol P."/>
            <person name="Cerutti H."/>
            <person name="Chanfreau G."/>
            <person name="Chen C.L."/>
            <person name="Cognat V."/>
            <person name="Croft M.T."/>
            <person name="Dent R."/>
            <person name="Dutcher S."/>
            <person name="Fernandez E."/>
            <person name="Fukuzawa H."/>
            <person name="Gonzalez-Ballester D."/>
            <person name="Gonzalez-Halphen D."/>
            <person name="Hallmann A."/>
            <person name="Hanikenne M."/>
            <person name="Hippler M."/>
            <person name="Inwood W."/>
            <person name="Jabbari K."/>
            <person name="Kalanon M."/>
            <person name="Kuras R."/>
            <person name="Lefebvre P.A."/>
            <person name="Lemaire S.D."/>
            <person name="Lobanov A.V."/>
            <person name="Lohr M."/>
            <person name="Manuell A."/>
            <person name="Meier I."/>
            <person name="Mets L."/>
            <person name="Mittag M."/>
            <person name="Mittelmeier T."/>
            <person name="Moroney J.V."/>
            <person name="Moseley J."/>
            <person name="Napoli C."/>
            <person name="Nedelcu A.M."/>
            <person name="Niyogi K."/>
            <person name="Novoselov S.V."/>
            <person name="Paulsen I.T."/>
            <person name="Pazour G."/>
            <person name="Purton S."/>
            <person name="Ral J.P."/>
            <person name="Riano-Pachon D.M."/>
            <person name="Riekhof W."/>
            <person name="Rymarquis L."/>
            <person name="Schroda M."/>
            <person name="Stern D."/>
            <person name="Umen J."/>
            <person name="Willows R."/>
            <person name="Wilson N."/>
            <person name="Zimmer S.L."/>
            <person name="Allmer J."/>
            <person name="Balk J."/>
            <person name="Bisova K."/>
            <person name="Chen C.J."/>
            <person name="Elias M."/>
            <person name="Gendler K."/>
            <person name="Hauser C."/>
            <person name="Lamb M.R."/>
            <person name="Ledford H."/>
            <person name="Long J.C."/>
            <person name="Minagawa J."/>
            <person name="Page M.D."/>
            <person name="Pan J."/>
            <person name="Pootakham W."/>
            <person name="Roje S."/>
            <person name="Rose A."/>
            <person name="Stahlberg E."/>
            <person name="Terauchi A.M."/>
            <person name="Yang P."/>
            <person name="Ball S."/>
            <person name="Bowler C."/>
            <person name="Dieckmann C.L."/>
            <person name="Gladyshev V.N."/>
            <person name="Green P."/>
            <person name="Jorgensen R."/>
            <person name="Mayfield S."/>
            <person name="Mueller-Roeber B."/>
            <person name="Rajamani S."/>
            <person name="Sayre R.T."/>
            <person name="Brokstein P."/>
            <person name="Dubchak I."/>
            <person name="Goodstein D."/>
            <person name="Hornick L."/>
            <person name="Huang Y.W."/>
            <person name="Jhaveri J."/>
            <person name="Luo Y."/>
            <person name="Martinez D."/>
            <person name="Ngau W.C."/>
            <person name="Otillar B."/>
            <person name="Poliakov A."/>
            <person name="Porter A."/>
            <person name="Szajkowski L."/>
            <person name="Werner G."/>
            <person name="Zhou K."/>
            <person name="Grigoriev I.V."/>
            <person name="Rokhsar D.S."/>
            <person name="Grossman A.R."/>
        </authorList>
    </citation>
    <scope>NUCLEOTIDE SEQUENCE [LARGE SCALE GENOMIC DNA]</scope>
    <source>
        <strain evidence="3">CC-503</strain>
    </source>
</reference>
<dbReference type="InterPro" id="IPR052881">
    <property type="entry name" value="Keratinocyte_PR"/>
</dbReference>
<dbReference type="AlphaFoldDB" id="A0A2K3D335"/>
<feature type="region of interest" description="Disordered" evidence="1">
    <location>
        <begin position="90"/>
        <end position="127"/>
    </location>
</feature>
<evidence type="ECO:0000313" key="3">
    <source>
        <dbReference type="Proteomes" id="UP000006906"/>
    </source>
</evidence>
<proteinExistence type="predicted"/>
<organism evidence="2 3">
    <name type="scientific">Chlamydomonas reinhardtii</name>
    <name type="common">Chlamydomonas smithii</name>
    <dbReference type="NCBI Taxonomy" id="3055"/>
    <lineage>
        <taxon>Eukaryota</taxon>
        <taxon>Viridiplantae</taxon>
        <taxon>Chlorophyta</taxon>
        <taxon>core chlorophytes</taxon>
        <taxon>Chlorophyceae</taxon>
        <taxon>CS clade</taxon>
        <taxon>Chlamydomonadales</taxon>
        <taxon>Chlamydomonadaceae</taxon>
        <taxon>Chlamydomonas</taxon>
    </lineage>
</organism>
<gene>
    <name evidence="2" type="ORF">CHLRE_12g503200v5</name>
</gene>
<dbReference type="PANTHER" id="PTHR48138">
    <property type="entry name" value="KERATINOCYTE PROLINE-RICH PROTEIN-RELATED"/>
    <property type="match status" value="1"/>
</dbReference>
<evidence type="ECO:0000313" key="2">
    <source>
        <dbReference type="EMBL" id="PNW74946.1"/>
    </source>
</evidence>
<dbReference type="RefSeq" id="XP_042918244.1">
    <property type="nucleotide sequence ID" value="XM_043068123.1"/>
</dbReference>
<feature type="compositionally biased region" description="Low complexity" evidence="1">
    <location>
        <begin position="519"/>
        <end position="528"/>
    </location>
</feature>